<evidence type="ECO:0000313" key="2">
    <source>
        <dbReference type="Proteomes" id="UP001212997"/>
    </source>
</evidence>
<accession>A0AAD5UST7</accession>
<organism evidence="1 2">
    <name type="scientific">Meripilus lineatus</name>
    <dbReference type="NCBI Taxonomy" id="2056292"/>
    <lineage>
        <taxon>Eukaryota</taxon>
        <taxon>Fungi</taxon>
        <taxon>Dikarya</taxon>
        <taxon>Basidiomycota</taxon>
        <taxon>Agaricomycotina</taxon>
        <taxon>Agaricomycetes</taxon>
        <taxon>Polyporales</taxon>
        <taxon>Meripilaceae</taxon>
        <taxon>Meripilus</taxon>
    </lineage>
</organism>
<comment type="caution">
    <text evidence="1">The sequence shown here is derived from an EMBL/GenBank/DDBJ whole genome shotgun (WGS) entry which is preliminary data.</text>
</comment>
<keyword evidence="2" id="KW-1185">Reference proteome</keyword>
<sequence length="207" mass="22849">MIDPTAEGPSWMSPPPGWLYGTWSLTHTSQRAYLPLRNIQFDASPVFPQSTNTPGRLNDLLTFQIGDSLALHAVYGIDTPLRSIHRSFDSKWDYSFHLVGVGGSTGFNLTWAITAWGYDSSGIGYFLLYEHNPPNFDIFSKSDSGPSHETLESIHKAVRELGNEKLSQAVGHIVPTMQDGARRGEPPFQCDMACIDDKEGCRALGVC</sequence>
<dbReference type="Proteomes" id="UP001212997">
    <property type="component" value="Unassembled WGS sequence"/>
</dbReference>
<dbReference type="EMBL" id="JANAWD010000658">
    <property type="protein sequence ID" value="KAJ3476874.1"/>
    <property type="molecule type" value="Genomic_DNA"/>
</dbReference>
<proteinExistence type="predicted"/>
<gene>
    <name evidence="1" type="ORF">NLI96_g10861</name>
</gene>
<name>A0AAD5UST7_9APHY</name>
<reference evidence="1" key="1">
    <citation type="submission" date="2022-07" db="EMBL/GenBank/DDBJ databases">
        <title>Genome Sequence of Physisporinus lineatus.</title>
        <authorList>
            <person name="Buettner E."/>
        </authorList>
    </citation>
    <scope>NUCLEOTIDE SEQUENCE</scope>
    <source>
        <strain evidence="1">VT162</strain>
    </source>
</reference>
<dbReference type="AlphaFoldDB" id="A0AAD5UST7"/>
<protein>
    <submittedName>
        <fullName evidence="1">Uncharacterized protein</fullName>
    </submittedName>
</protein>
<evidence type="ECO:0000313" key="1">
    <source>
        <dbReference type="EMBL" id="KAJ3476874.1"/>
    </source>
</evidence>